<dbReference type="Pfam" id="PF01467">
    <property type="entry name" value="CTP_transf_like"/>
    <property type="match status" value="1"/>
</dbReference>
<evidence type="ECO:0000256" key="4">
    <source>
        <dbReference type="ARBA" id="ARBA00022741"/>
    </source>
</evidence>
<reference evidence="9 10" key="1">
    <citation type="submission" date="2021-03" db="EMBL/GenBank/DDBJ databases">
        <title>Genomic and phenotypic characterization of Chloracidobacterium isolates provides evidence for multiple species.</title>
        <authorList>
            <person name="Saini M.K."/>
            <person name="Costas A.M.G."/>
            <person name="Tank M."/>
            <person name="Bryant D.A."/>
        </authorList>
    </citation>
    <scope>NUCLEOTIDE SEQUENCE [LARGE SCALE GENOMIC DNA]</scope>
    <source>
        <strain evidence="9 10">BV2-C</strain>
    </source>
</reference>
<sequence length="185" mass="20157">MVSDLSRLATAAARTPNGATPNKRYALPDLVAQRDVWRRAGLRVVFTNGCFDLLHPGHVAYLRHARQLGDVLIVALNSDHSIHELKGDTRPILTEDERCQVMAALEMVDAVTVFDAPTPLAVIEALLPDVLVKGGDWAIEQIVGREVVEAQGGVVCALPFVPGISTTEIIQRILARHPHAPSRRL</sequence>
<keyword evidence="5" id="KW-0067">ATP-binding</keyword>
<dbReference type="EMBL" id="CP072648">
    <property type="protein sequence ID" value="QUW03383.1"/>
    <property type="molecule type" value="Genomic_DNA"/>
</dbReference>
<keyword evidence="4" id="KW-0547">Nucleotide-binding</keyword>
<gene>
    <name evidence="9" type="primary">rfaE2</name>
    <name evidence="9" type="ORF">J8C06_02785</name>
</gene>
<evidence type="ECO:0000313" key="10">
    <source>
        <dbReference type="Proteomes" id="UP000676506"/>
    </source>
</evidence>
<name>A0ABX8B8W9_9BACT</name>
<accession>A0ABX8B8W9</accession>
<dbReference type="InterPro" id="IPR050385">
    <property type="entry name" value="Archaeal_FAD_synthase"/>
</dbReference>
<dbReference type="InterPro" id="IPR004821">
    <property type="entry name" value="Cyt_trans-like"/>
</dbReference>
<evidence type="ECO:0000256" key="3">
    <source>
        <dbReference type="ARBA" id="ARBA00022695"/>
    </source>
</evidence>
<dbReference type="InterPro" id="IPR014729">
    <property type="entry name" value="Rossmann-like_a/b/a_fold"/>
</dbReference>
<feature type="domain" description="Cytidyltransferase-like" evidence="8">
    <location>
        <begin position="46"/>
        <end position="172"/>
    </location>
</feature>
<dbReference type="SUPFAM" id="SSF52374">
    <property type="entry name" value="Nucleotidylyl transferase"/>
    <property type="match status" value="1"/>
</dbReference>
<evidence type="ECO:0000256" key="2">
    <source>
        <dbReference type="ARBA" id="ARBA00022679"/>
    </source>
</evidence>
<keyword evidence="6" id="KW-0119">Carbohydrate metabolism</keyword>
<evidence type="ECO:0000256" key="6">
    <source>
        <dbReference type="ARBA" id="ARBA00023277"/>
    </source>
</evidence>
<dbReference type="InterPro" id="IPR011914">
    <property type="entry name" value="RfaE_dom_II"/>
</dbReference>
<keyword evidence="2" id="KW-0808">Transferase</keyword>
<dbReference type="NCBIfam" id="TIGR02199">
    <property type="entry name" value="rfaE_dom_II"/>
    <property type="match status" value="1"/>
</dbReference>
<proteinExistence type="predicted"/>
<dbReference type="GO" id="GO:0016779">
    <property type="term" value="F:nucleotidyltransferase activity"/>
    <property type="evidence" value="ECO:0007669"/>
    <property type="project" value="UniProtKB-KW"/>
</dbReference>
<organism evidence="9 10">
    <name type="scientific">Chloracidobacterium validum</name>
    <dbReference type="NCBI Taxonomy" id="2821543"/>
    <lineage>
        <taxon>Bacteria</taxon>
        <taxon>Pseudomonadati</taxon>
        <taxon>Acidobacteriota</taxon>
        <taxon>Terriglobia</taxon>
        <taxon>Terriglobales</taxon>
        <taxon>Acidobacteriaceae</taxon>
        <taxon>Chloracidobacterium</taxon>
    </lineage>
</organism>
<evidence type="ECO:0000259" key="8">
    <source>
        <dbReference type="Pfam" id="PF01467"/>
    </source>
</evidence>
<keyword evidence="10" id="KW-1185">Reference proteome</keyword>
<dbReference type="EC" id="2.7.7.70" evidence="1"/>
<evidence type="ECO:0000256" key="7">
    <source>
        <dbReference type="ARBA" id="ARBA00047428"/>
    </source>
</evidence>
<evidence type="ECO:0000256" key="1">
    <source>
        <dbReference type="ARBA" id="ARBA00012519"/>
    </source>
</evidence>
<protein>
    <recommendedName>
        <fullName evidence="1">D-glycero-beta-D-manno-heptose 1-phosphate adenylyltransferase</fullName>
        <ecNumber evidence="1">2.7.7.70</ecNumber>
    </recommendedName>
</protein>
<dbReference type="PANTHER" id="PTHR43793">
    <property type="entry name" value="FAD SYNTHASE"/>
    <property type="match status" value="1"/>
</dbReference>
<dbReference type="PANTHER" id="PTHR43793:SF2">
    <property type="entry name" value="BIFUNCTIONAL PROTEIN HLDE"/>
    <property type="match status" value="1"/>
</dbReference>
<dbReference type="Proteomes" id="UP000676506">
    <property type="component" value="Chromosome 1"/>
</dbReference>
<comment type="catalytic activity">
    <reaction evidence="7">
        <text>D-glycero-beta-D-manno-heptose 1-phosphate + ATP + H(+) = ADP-D-glycero-beta-D-manno-heptose + diphosphate</text>
        <dbReference type="Rhea" id="RHEA:27465"/>
        <dbReference type="ChEBI" id="CHEBI:15378"/>
        <dbReference type="ChEBI" id="CHEBI:30616"/>
        <dbReference type="ChEBI" id="CHEBI:33019"/>
        <dbReference type="ChEBI" id="CHEBI:59967"/>
        <dbReference type="ChEBI" id="CHEBI:61593"/>
        <dbReference type="EC" id="2.7.7.70"/>
    </reaction>
</comment>
<dbReference type="RefSeq" id="WP_211429274.1">
    <property type="nucleotide sequence ID" value="NZ_CP072648.1"/>
</dbReference>
<evidence type="ECO:0000256" key="5">
    <source>
        <dbReference type="ARBA" id="ARBA00022840"/>
    </source>
</evidence>
<dbReference type="NCBIfam" id="TIGR00125">
    <property type="entry name" value="cyt_tran_rel"/>
    <property type="match status" value="1"/>
</dbReference>
<dbReference type="Gene3D" id="3.40.50.620">
    <property type="entry name" value="HUPs"/>
    <property type="match status" value="1"/>
</dbReference>
<evidence type="ECO:0000313" key="9">
    <source>
        <dbReference type="EMBL" id="QUW03383.1"/>
    </source>
</evidence>
<keyword evidence="3 9" id="KW-0548">Nucleotidyltransferase</keyword>